<reference evidence="8 9" key="1">
    <citation type="journal article" date="2009" name="Int. J. Syst. Evol. Microbiol.">
        <title>Nocardioides caeni sp. nov., isolated from wastewater.</title>
        <authorList>
            <person name="Yoon J.H."/>
            <person name="Kang S.J."/>
            <person name="Park S."/>
            <person name="Kim W."/>
            <person name="Oh T.K."/>
        </authorList>
    </citation>
    <scope>NUCLEOTIDE SEQUENCE [LARGE SCALE GENOMIC DNA]</scope>
    <source>
        <strain evidence="8 9">DSM 23134</strain>
    </source>
</reference>
<dbReference type="CDD" id="cd06171">
    <property type="entry name" value="Sigma70_r4"/>
    <property type="match status" value="1"/>
</dbReference>
<proteinExistence type="inferred from homology"/>
<dbReference type="InterPro" id="IPR036388">
    <property type="entry name" value="WH-like_DNA-bd_sf"/>
</dbReference>
<dbReference type="NCBIfam" id="TIGR02983">
    <property type="entry name" value="SigE-fam_strep"/>
    <property type="match status" value="1"/>
</dbReference>
<dbReference type="SUPFAM" id="SSF88659">
    <property type="entry name" value="Sigma3 and sigma4 domains of RNA polymerase sigma factors"/>
    <property type="match status" value="1"/>
</dbReference>
<evidence type="ECO:0000256" key="5">
    <source>
        <dbReference type="ARBA" id="ARBA00023163"/>
    </source>
</evidence>
<keyword evidence="2" id="KW-0805">Transcription regulation</keyword>
<evidence type="ECO:0000313" key="8">
    <source>
        <dbReference type="EMBL" id="THV08981.1"/>
    </source>
</evidence>
<evidence type="ECO:0000259" key="6">
    <source>
        <dbReference type="Pfam" id="PF04542"/>
    </source>
</evidence>
<evidence type="ECO:0000256" key="4">
    <source>
        <dbReference type="ARBA" id="ARBA00023125"/>
    </source>
</evidence>
<comment type="caution">
    <text evidence="8">The sequence shown here is derived from an EMBL/GenBank/DDBJ whole genome shotgun (WGS) entry which is preliminary data.</text>
</comment>
<dbReference type="InterPro" id="IPR039425">
    <property type="entry name" value="RNA_pol_sigma-70-like"/>
</dbReference>
<dbReference type="GO" id="GO:0006352">
    <property type="term" value="P:DNA-templated transcription initiation"/>
    <property type="evidence" value="ECO:0007669"/>
    <property type="project" value="InterPro"/>
</dbReference>
<gene>
    <name evidence="8" type="ORF">E9934_18005</name>
</gene>
<organism evidence="8 9">
    <name type="scientific">Nocardioides caeni</name>
    <dbReference type="NCBI Taxonomy" id="574700"/>
    <lineage>
        <taxon>Bacteria</taxon>
        <taxon>Bacillati</taxon>
        <taxon>Actinomycetota</taxon>
        <taxon>Actinomycetes</taxon>
        <taxon>Propionibacteriales</taxon>
        <taxon>Nocardioidaceae</taxon>
        <taxon>Nocardioides</taxon>
    </lineage>
</organism>
<sequence length="193" mass="20508">MTSRPSRSAPGHGPEEEFSALVEAAWPSLYRTAYLLTGDHGMAEDLTQTALAATFARWHRLHDTGAAWGYARKAVVNGATSWFRRSSTRSERPTAVIPERAAATDHGREVGERSAVVGALAQLPPRQRAVVVLRFYDDLSVQDTAATLGISTGTVKSQTSDALARLRGLLGEDLADTTATASNASNALGGHHG</sequence>
<dbReference type="EMBL" id="STGW01000019">
    <property type="protein sequence ID" value="THV08981.1"/>
    <property type="molecule type" value="Genomic_DNA"/>
</dbReference>
<keyword evidence="9" id="KW-1185">Reference proteome</keyword>
<dbReference type="NCBIfam" id="TIGR02937">
    <property type="entry name" value="sigma70-ECF"/>
    <property type="match status" value="1"/>
</dbReference>
<comment type="similarity">
    <text evidence="1">Belongs to the sigma-70 factor family. ECF subfamily.</text>
</comment>
<dbReference type="RefSeq" id="WP_136564292.1">
    <property type="nucleotide sequence ID" value="NZ_BAABLS010000006.1"/>
</dbReference>
<evidence type="ECO:0000256" key="3">
    <source>
        <dbReference type="ARBA" id="ARBA00023082"/>
    </source>
</evidence>
<dbReference type="AlphaFoldDB" id="A0A4S8N0K1"/>
<dbReference type="InterPro" id="IPR013324">
    <property type="entry name" value="RNA_pol_sigma_r3/r4-like"/>
</dbReference>
<evidence type="ECO:0000256" key="1">
    <source>
        <dbReference type="ARBA" id="ARBA00010641"/>
    </source>
</evidence>
<dbReference type="InterPro" id="IPR007630">
    <property type="entry name" value="RNA_pol_sigma70_r4"/>
</dbReference>
<dbReference type="InterPro" id="IPR014325">
    <property type="entry name" value="RNA_pol_sigma-E_actinobac"/>
</dbReference>
<keyword evidence="4" id="KW-0238">DNA-binding</keyword>
<dbReference type="GO" id="GO:0003677">
    <property type="term" value="F:DNA binding"/>
    <property type="evidence" value="ECO:0007669"/>
    <property type="project" value="UniProtKB-KW"/>
</dbReference>
<dbReference type="InterPro" id="IPR013325">
    <property type="entry name" value="RNA_pol_sigma_r2"/>
</dbReference>
<accession>A0A4S8N0K1</accession>
<keyword evidence="3" id="KW-0731">Sigma factor</keyword>
<dbReference type="GO" id="GO:0016987">
    <property type="term" value="F:sigma factor activity"/>
    <property type="evidence" value="ECO:0007669"/>
    <property type="project" value="UniProtKB-KW"/>
</dbReference>
<dbReference type="Pfam" id="PF04542">
    <property type="entry name" value="Sigma70_r2"/>
    <property type="match status" value="1"/>
</dbReference>
<dbReference type="SUPFAM" id="SSF88946">
    <property type="entry name" value="Sigma2 domain of RNA polymerase sigma factors"/>
    <property type="match status" value="1"/>
</dbReference>
<feature type="domain" description="RNA polymerase sigma-70 region 2" evidence="6">
    <location>
        <begin position="21"/>
        <end position="87"/>
    </location>
</feature>
<dbReference type="Pfam" id="PF04545">
    <property type="entry name" value="Sigma70_r4"/>
    <property type="match status" value="1"/>
</dbReference>
<dbReference type="PANTHER" id="PTHR43133:SF50">
    <property type="entry name" value="ECF RNA POLYMERASE SIGMA FACTOR SIGM"/>
    <property type="match status" value="1"/>
</dbReference>
<dbReference type="Gene3D" id="1.10.10.10">
    <property type="entry name" value="Winged helix-like DNA-binding domain superfamily/Winged helix DNA-binding domain"/>
    <property type="match status" value="1"/>
</dbReference>
<dbReference type="Gene3D" id="1.10.1740.10">
    <property type="match status" value="1"/>
</dbReference>
<dbReference type="Proteomes" id="UP000307087">
    <property type="component" value="Unassembled WGS sequence"/>
</dbReference>
<dbReference type="PANTHER" id="PTHR43133">
    <property type="entry name" value="RNA POLYMERASE ECF-TYPE SIGMA FACTO"/>
    <property type="match status" value="1"/>
</dbReference>
<evidence type="ECO:0000256" key="2">
    <source>
        <dbReference type="ARBA" id="ARBA00023015"/>
    </source>
</evidence>
<name>A0A4S8N0K1_9ACTN</name>
<keyword evidence="5" id="KW-0804">Transcription</keyword>
<protein>
    <submittedName>
        <fullName evidence="8">SigE family RNA polymerase sigma factor</fullName>
    </submittedName>
</protein>
<evidence type="ECO:0000259" key="7">
    <source>
        <dbReference type="Pfam" id="PF04545"/>
    </source>
</evidence>
<dbReference type="OrthoDB" id="3692620at2"/>
<evidence type="ECO:0000313" key="9">
    <source>
        <dbReference type="Proteomes" id="UP000307087"/>
    </source>
</evidence>
<dbReference type="InterPro" id="IPR007627">
    <property type="entry name" value="RNA_pol_sigma70_r2"/>
</dbReference>
<dbReference type="InterPro" id="IPR014284">
    <property type="entry name" value="RNA_pol_sigma-70_dom"/>
</dbReference>
<feature type="domain" description="RNA polymerase sigma-70 region 4" evidence="7">
    <location>
        <begin position="119"/>
        <end position="167"/>
    </location>
</feature>